<organism evidence="1 2">
    <name type="scientific">Chryseobacterium candidae</name>
    <dbReference type="NCBI Taxonomy" id="1978493"/>
    <lineage>
        <taxon>Bacteria</taxon>
        <taxon>Pseudomonadati</taxon>
        <taxon>Bacteroidota</taxon>
        <taxon>Flavobacteriia</taxon>
        <taxon>Flavobacteriales</taxon>
        <taxon>Weeksellaceae</taxon>
        <taxon>Chryseobacterium group</taxon>
        <taxon>Chryseobacterium</taxon>
    </lineage>
</organism>
<sequence>MKRIIILTMITLGMYSCSDVHKNECKLISLEKKYNKNQENPIIDLSYNINKKTIELSVLNLRKDSVVFTLPKLNFVLMEPNNKASNDNIVIKPYISYVYINKSISYIRNNSNTKVISTDFTMQRNEKYLPVKIGFKEKFIKELYIDCKKSDIGNYMIYFLTKKDPKNDKVIQIQYPQNAILRIKN</sequence>
<proteinExistence type="predicted"/>
<gene>
    <name evidence="1" type="ORF">EK417_01590</name>
</gene>
<protein>
    <recommendedName>
        <fullName evidence="3">Lipoprotein</fullName>
    </recommendedName>
</protein>
<keyword evidence="2" id="KW-1185">Reference proteome</keyword>
<name>A0ABY2RBW9_9FLAO</name>
<dbReference type="Proteomes" id="UP000306038">
    <property type="component" value="Unassembled WGS sequence"/>
</dbReference>
<reference evidence="1 2" key="1">
    <citation type="submission" date="2019-01" db="EMBL/GenBank/DDBJ databases">
        <authorList>
            <person name="B I."/>
            <person name="Ch S."/>
            <person name="Ch V.R."/>
        </authorList>
    </citation>
    <scope>NUCLEOTIDE SEQUENCE [LARGE SCALE GENOMIC DNA]</scope>
    <source>
        <strain evidence="1 2">JC507</strain>
    </source>
</reference>
<evidence type="ECO:0000313" key="2">
    <source>
        <dbReference type="Proteomes" id="UP000306038"/>
    </source>
</evidence>
<comment type="caution">
    <text evidence="1">The sequence shown here is derived from an EMBL/GenBank/DDBJ whole genome shotgun (WGS) entry which is preliminary data.</text>
</comment>
<dbReference type="RefSeq" id="WP_136521139.1">
    <property type="nucleotide sequence ID" value="NZ_SDLV01000003.1"/>
</dbReference>
<dbReference type="EMBL" id="SDLV01000003">
    <property type="protein sequence ID" value="THV63093.1"/>
    <property type="molecule type" value="Genomic_DNA"/>
</dbReference>
<accession>A0ABY2RBW9</accession>
<dbReference type="PROSITE" id="PS51257">
    <property type="entry name" value="PROKAR_LIPOPROTEIN"/>
    <property type="match status" value="1"/>
</dbReference>
<evidence type="ECO:0008006" key="3">
    <source>
        <dbReference type="Google" id="ProtNLM"/>
    </source>
</evidence>
<evidence type="ECO:0000313" key="1">
    <source>
        <dbReference type="EMBL" id="THV63093.1"/>
    </source>
</evidence>